<dbReference type="GO" id="GO:0003924">
    <property type="term" value="F:GTPase activity"/>
    <property type="evidence" value="ECO:0007669"/>
    <property type="project" value="InterPro"/>
</dbReference>
<keyword evidence="1 4" id="KW-0547">Nucleotide-binding</keyword>
<dbReference type="GO" id="GO:0031683">
    <property type="term" value="F:G-protein beta/gamma-subunit complex binding"/>
    <property type="evidence" value="ECO:0007669"/>
    <property type="project" value="InterPro"/>
</dbReference>
<reference evidence="5" key="1">
    <citation type="submission" date="2024-03" db="EMBL/GenBank/DDBJ databases">
        <title>WGS assembly of Saponaria officinalis var. Norfolk2.</title>
        <authorList>
            <person name="Jenkins J."/>
            <person name="Shu S."/>
            <person name="Grimwood J."/>
            <person name="Barry K."/>
            <person name="Goodstein D."/>
            <person name="Schmutz J."/>
            <person name="Leebens-Mack J."/>
            <person name="Osbourn A."/>
        </authorList>
    </citation>
    <scope>NUCLEOTIDE SEQUENCE [LARGE SCALE GENOMIC DNA]</scope>
    <source>
        <strain evidence="5">JIC</strain>
    </source>
</reference>
<dbReference type="Pfam" id="PF00503">
    <property type="entry name" value="G-alpha"/>
    <property type="match status" value="1"/>
</dbReference>
<dbReference type="PROSITE" id="PS51882">
    <property type="entry name" value="G_ALPHA"/>
    <property type="match status" value="1"/>
</dbReference>
<comment type="caution">
    <text evidence="5">The sequence shown here is derived from an EMBL/GenBank/DDBJ whole genome shotgun (WGS) entry which is preliminary data.</text>
</comment>
<evidence type="ECO:0000256" key="1">
    <source>
        <dbReference type="ARBA" id="ARBA00022741"/>
    </source>
</evidence>
<organism evidence="5 6">
    <name type="scientific">Saponaria officinalis</name>
    <name type="common">Common soapwort</name>
    <name type="synonym">Lychnis saponaria</name>
    <dbReference type="NCBI Taxonomy" id="3572"/>
    <lineage>
        <taxon>Eukaryota</taxon>
        <taxon>Viridiplantae</taxon>
        <taxon>Streptophyta</taxon>
        <taxon>Embryophyta</taxon>
        <taxon>Tracheophyta</taxon>
        <taxon>Spermatophyta</taxon>
        <taxon>Magnoliopsida</taxon>
        <taxon>eudicotyledons</taxon>
        <taxon>Gunneridae</taxon>
        <taxon>Pentapetalae</taxon>
        <taxon>Caryophyllales</taxon>
        <taxon>Caryophyllaceae</taxon>
        <taxon>Caryophylleae</taxon>
        <taxon>Saponaria</taxon>
    </lineage>
</organism>
<dbReference type="EMBL" id="JBDFQZ010000006">
    <property type="protein sequence ID" value="KAK9716132.1"/>
    <property type="molecule type" value="Genomic_DNA"/>
</dbReference>
<feature type="binding site" evidence="4">
    <location>
        <begin position="528"/>
        <end position="531"/>
    </location>
    <ligand>
        <name>GTP</name>
        <dbReference type="ChEBI" id="CHEBI:37565"/>
    </ligand>
</feature>
<feature type="binding site" evidence="4">
    <location>
        <position position="594"/>
    </location>
    <ligand>
        <name>GTP</name>
        <dbReference type="ChEBI" id="CHEBI:37565"/>
    </ligand>
</feature>
<dbReference type="SMART" id="SM00275">
    <property type="entry name" value="G_alpha"/>
    <property type="match status" value="1"/>
</dbReference>
<evidence type="ECO:0000256" key="2">
    <source>
        <dbReference type="ARBA" id="ARBA00023134"/>
    </source>
</evidence>
<dbReference type="InterPro" id="IPR053057">
    <property type="entry name" value="XLG_GTP-binding"/>
</dbReference>
<dbReference type="PANTHER" id="PTHR36486">
    <property type="entry name" value="OS01G0977800 PROTEIN"/>
    <property type="match status" value="1"/>
</dbReference>
<dbReference type="AlphaFoldDB" id="A0AAW1KE27"/>
<accession>A0AAW1KE27</accession>
<evidence type="ECO:0000256" key="4">
    <source>
        <dbReference type="PIRSR" id="PIRSR601019-1"/>
    </source>
</evidence>
<evidence type="ECO:0000256" key="3">
    <source>
        <dbReference type="ARBA" id="ARBA00023224"/>
    </source>
</evidence>
<proteinExistence type="predicted"/>
<protein>
    <submittedName>
        <fullName evidence="5">Uncharacterized protein</fullName>
    </submittedName>
</protein>
<dbReference type="GO" id="GO:0005525">
    <property type="term" value="F:GTP binding"/>
    <property type="evidence" value="ECO:0007669"/>
    <property type="project" value="UniProtKB-KW"/>
</dbReference>
<keyword evidence="2 4" id="KW-0342">GTP-binding</keyword>
<keyword evidence="6" id="KW-1185">Reference proteome</keyword>
<dbReference type="PRINTS" id="PR00449">
    <property type="entry name" value="RASTRNSFRMNG"/>
</dbReference>
<dbReference type="Proteomes" id="UP001443914">
    <property type="component" value="Unassembled WGS sequence"/>
</dbReference>
<dbReference type="InterPro" id="IPR001019">
    <property type="entry name" value="Gprotein_alpha_su"/>
</dbReference>
<dbReference type="InterPro" id="IPR027417">
    <property type="entry name" value="P-loop_NTPase"/>
</dbReference>
<sequence>MQGVYTDVKKMENKNDEYSRDMLKKMLSPKASPQSVVSVVKNRDFSAVSSFGSPGSCHNAETNVTSQIDDEGSRVPDISFNTADKCEGIDNVDKLSFFSEHVAVSKENNERKKSRVCCRCGKGKWEKTETCLVCDSRYCCTCLLWAMGSMPEGRKCITCIGKPIDELKRSQLGKKSRVLSRLLSPVEVKQIMRTERECIANQLRPEQLVVNGYPLLSEEMAALLGCLLPPRNLKPGGYWYDKETGLWGKEGKKPDRIVSSYLKLTGRLRTDASRGNTGVFINGREITKLEWIVLKVANVPCFRETHLWVYDDGRYEEEANCPIKPSIWKKALTRFICALFSLPVLRGQPNDARDGAKNHAIVPNYLEQTRIPKLLLLGLEGSGTSAIFKQAVEVSSNEYEPSERDILYAEGVSHGNGLASPEISIDEYDDHSPMSENPDASSSLTKYQLITLNSKEISEGCEWMEMCDDVRAVVFCVALTDYDQTCTALDSTTVGFLLENKMMQSKELLEKMIIHPCFRDTPFVLLLNKYDLFEEKISRVPLSTCEWFSDFCPVVTDHIGQSLASQAYFYVAMKFKDVYSSITGRELFVWQSKARDRVNVDEMFKYATEMLKRSNKKDESFRL</sequence>
<keyword evidence="3" id="KW-0807">Transducer</keyword>
<evidence type="ECO:0000313" key="6">
    <source>
        <dbReference type="Proteomes" id="UP001443914"/>
    </source>
</evidence>
<dbReference type="SUPFAM" id="SSF52540">
    <property type="entry name" value="P-loop containing nucleoside triphosphate hydrolases"/>
    <property type="match status" value="1"/>
</dbReference>
<gene>
    <name evidence="5" type="ORF">RND81_06G213200</name>
</gene>
<dbReference type="GO" id="GO:0007186">
    <property type="term" value="P:G protein-coupled receptor signaling pathway"/>
    <property type="evidence" value="ECO:0007669"/>
    <property type="project" value="InterPro"/>
</dbReference>
<name>A0AAW1KE27_SAPOF</name>
<dbReference type="Gene3D" id="3.40.50.300">
    <property type="entry name" value="P-loop containing nucleotide triphosphate hydrolases"/>
    <property type="match status" value="1"/>
</dbReference>
<dbReference type="PANTHER" id="PTHR36486:SF4">
    <property type="entry name" value="PH DOMAIN-CONTAINING PROTEIN"/>
    <property type="match status" value="1"/>
</dbReference>
<evidence type="ECO:0000313" key="5">
    <source>
        <dbReference type="EMBL" id="KAK9716132.1"/>
    </source>
</evidence>